<accession>A0ABQ7GQ12</accession>
<name>A0ABQ7GQ12_DUNSA</name>
<dbReference type="EMBL" id="MU069648">
    <property type="protein sequence ID" value="KAF5836675.1"/>
    <property type="molecule type" value="Genomic_DNA"/>
</dbReference>
<dbReference type="EMBL" id="MU069648">
    <property type="protein sequence ID" value="KAF5836676.1"/>
    <property type="molecule type" value="Genomic_DNA"/>
</dbReference>
<dbReference type="Proteomes" id="UP000815325">
    <property type="component" value="Unassembled WGS sequence"/>
</dbReference>
<feature type="compositionally biased region" description="Polar residues" evidence="1">
    <location>
        <begin position="240"/>
        <end position="263"/>
    </location>
</feature>
<organism evidence="2 3">
    <name type="scientific">Dunaliella salina</name>
    <name type="common">Green alga</name>
    <name type="synonym">Protococcus salinus</name>
    <dbReference type="NCBI Taxonomy" id="3046"/>
    <lineage>
        <taxon>Eukaryota</taxon>
        <taxon>Viridiplantae</taxon>
        <taxon>Chlorophyta</taxon>
        <taxon>core chlorophytes</taxon>
        <taxon>Chlorophyceae</taxon>
        <taxon>CS clade</taxon>
        <taxon>Chlamydomonadales</taxon>
        <taxon>Dunaliellaceae</taxon>
        <taxon>Dunaliella</taxon>
    </lineage>
</organism>
<feature type="region of interest" description="Disordered" evidence="1">
    <location>
        <begin position="892"/>
        <end position="917"/>
    </location>
</feature>
<evidence type="ECO:0000313" key="3">
    <source>
        <dbReference type="Proteomes" id="UP000815325"/>
    </source>
</evidence>
<feature type="compositionally biased region" description="Low complexity" evidence="1">
    <location>
        <begin position="339"/>
        <end position="352"/>
    </location>
</feature>
<evidence type="ECO:0000313" key="2">
    <source>
        <dbReference type="EMBL" id="KAF5836676.1"/>
    </source>
</evidence>
<comment type="caution">
    <text evidence="2">The sequence shown here is derived from an EMBL/GenBank/DDBJ whole genome shotgun (WGS) entry which is preliminary data.</text>
</comment>
<reference evidence="2" key="2">
    <citation type="submission" date="2020-06" db="EMBL/GenBank/DDBJ databases">
        <authorList>
            <consortium name="DOE Joint Genome Institute"/>
            <person name="Calhoun S."/>
            <person name="Polle J.E."/>
            <person name="Mckie-Krisberg Z."/>
            <person name="Prochnik S."/>
            <person name="Neofotis P."/>
            <person name="Yim W.C."/>
            <person name="Hathwaik L.T."/>
            <person name="Jenkins J."/>
            <person name="Molina H."/>
            <person name="Bunkenborg J."/>
            <person name="Grigoriev I.V."/>
            <person name="Barry K."/>
            <person name="Schmutz J."/>
            <person name="Jin E."/>
            <person name="Cushman J.C."/>
            <person name="Magnuson J.K."/>
        </authorList>
    </citation>
    <scope>NUCLEOTIDE SEQUENCE</scope>
    <source>
        <strain evidence="2">CCAP 19/18</strain>
    </source>
</reference>
<feature type="region of interest" description="Disordered" evidence="1">
    <location>
        <begin position="554"/>
        <end position="589"/>
    </location>
</feature>
<reference evidence="2" key="1">
    <citation type="submission" date="2017-08" db="EMBL/GenBank/DDBJ databases">
        <authorList>
            <person name="Polle J.E."/>
            <person name="Barry K."/>
            <person name="Cushman J."/>
            <person name="Schmutz J."/>
            <person name="Tran D."/>
            <person name="Hathwaick L.T."/>
            <person name="Yim W.C."/>
            <person name="Jenkins J."/>
            <person name="Mckie-Krisberg Z.M."/>
            <person name="Prochnik S."/>
            <person name="Lindquist E."/>
            <person name="Dockter R.B."/>
            <person name="Adam C."/>
            <person name="Molina H."/>
            <person name="Bunkerborg J."/>
            <person name="Jin E."/>
            <person name="Buchheim M."/>
            <person name="Magnuson J."/>
        </authorList>
    </citation>
    <scope>NUCLEOTIDE SEQUENCE</scope>
    <source>
        <strain evidence="2">CCAP 19/18</strain>
    </source>
</reference>
<feature type="compositionally biased region" description="Basic and acidic residues" evidence="1">
    <location>
        <begin position="806"/>
        <end position="816"/>
    </location>
</feature>
<feature type="compositionally biased region" description="Low complexity" evidence="1">
    <location>
        <begin position="289"/>
        <end position="318"/>
    </location>
</feature>
<feature type="region of interest" description="Disordered" evidence="1">
    <location>
        <begin position="1038"/>
        <end position="1072"/>
    </location>
</feature>
<feature type="compositionally biased region" description="Low complexity" evidence="1">
    <location>
        <begin position="1062"/>
        <end position="1072"/>
    </location>
</feature>
<sequence length="1454" mass="161230">MALYLKACYENREELVPRVSRQKFGMLIERLTSVDLCRPLLVQDNPRPTIARFLFQRPYLSAHLCDVLCNKACTDMQAAVESMEQYNVLSSLSVLPKLRLLQQLLPSLTCPISTGNAHSWNSLMALTQPSNRPCQANGRMQNLVQLALHMEYLGHAGAAWLMSCFFVPLVRIACFIEAAPLASLYAEIRNPSAFLNSSILHTAMSYASSSQATSSSNDSGFDTSDGGAAKRVSTGHPHPSQKQDAAQVGNEQRQQPQGSSPGFDTSEVAAKKVSTGQRHPGQEQEAERQLQQQQRQGPEQQQQQQQQQQGEKQQPGEKQQQHKTELQGVQQKHRDEMQQKLQKLQQVGQLQGPAKQQKAEQLPQPPPPPQHQQQQQQVGQTEQQQQQEGQAEQQQQQQRQAGEEGQCPLMQALQLMQQDGLTQQFEHFCCRQELTALKLLSTLASQANFQRQFDLQKNVCSLHQQLQYMELFEHCLTTQSVAQKSSKMASASAGTVIKEFLLSCAHYQQQLHEGLTVCKSDSFRRQRVIAQLQKLQATRWKELVQLYQDRAGSEQQSVQPTSQQQQQQQQQQVQQPRTHHQQQQQQQHVCPSLATGTAMQRTLFAPCPLTQGMGKQLTLLLQQPGAFQAIGVAATFCPRELAAVDSYFIHKGFGSLCDGLPEEQAKRVRESKAELQEEVGRRLGSAYKQAQQQQDQGEWADREHTPAADSVWVGHQGVEECEHWGQPPECTAPAASCEEDSRSTAAAAAAGWEIGFSAALAGLDEEDFLQRLQQHLDGGVSGSDAVAGSNFSAGPEQNEGGVSHGRGQDQERDRHGLQGLQQQLLQQGRIWDQQGQQIQQQAQQQQQQQQQQGHERLQMVGQRCTEVKEAQAMKEAAEKLQSLEKRRKQALRLLNRPPKEAQRQLGPESDLDIEREGDIERELRQDVDKLKREVEQLKKEGTKQKGQQIQQQQQQQQLQQQQQQQQGHEQLRIEEQRCKGVMRDQAIQETAEGVECIERKLQQALPPWASEQAQRQLAKRNSDLVIKREMLKQALEQLKKHGSTRRASKSAESQHPEPSAPPSDAFSAASPACGGLNNEGGGAAGSATLHTNSVTCGAPAVVGSDGVQADSTSRGAAAAVGGYESGADGLRPLSCTEAAQLACQQQGWEVLQLGITRDRASTDESPSLGHDLPTTTSYPDCCASTAEGQSSPPWQPQRLIDQFLDPDAQQRRMYTQLCHGSRVCNAFVEHHKQALADAGLSAPLMLPIPPIPPRASPQAPAWTQLLPPNPYEHELKSCQKHKAQGGVNCEALVCKIAHELNKEQLYTLVSSPFSQRLALWHDSLTKLHCATNNLEINAAEELQQRAAAAEEDEELRGTLRIWALDSGFESPWHSQLVACSNISCANLTRQRSGQLRSAEGVVCPACSTAVFCSHTCLLVAMTGAQAHCMHYMQKRESAGEAEAECRTERGQAKR</sequence>
<protein>
    <recommendedName>
        <fullName evidence="4">MYND-type domain-containing protein</fullName>
    </recommendedName>
</protein>
<feature type="compositionally biased region" description="Low complexity" evidence="1">
    <location>
        <begin position="555"/>
        <end position="587"/>
    </location>
</feature>
<proteinExistence type="predicted"/>
<keyword evidence="3" id="KW-1185">Reference proteome</keyword>
<feature type="compositionally biased region" description="Low complexity" evidence="1">
    <location>
        <begin position="210"/>
        <end position="219"/>
    </location>
</feature>
<evidence type="ECO:0000256" key="1">
    <source>
        <dbReference type="SAM" id="MobiDB-lite"/>
    </source>
</evidence>
<evidence type="ECO:0008006" key="4">
    <source>
        <dbReference type="Google" id="ProtNLM"/>
    </source>
</evidence>
<feature type="region of interest" description="Disordered" evidence="1">
    <location>
        <begin position="210"/>
        <end position="399"/>
    </location>
</feature>
<gene>
    <name evidence="2" type="ORF">DUNSADRAFT_5602</name>
</gene>
<feature type="compositionally biased region" description="Low complexity" evidence="1">
    <location>
        <begin position="371"/>
        <end position="399"/>
    </location>
</feature>
<feature type="region of interest" description="Disordered" evidence="1">
    <location>
        <begin position="779"/>
        <end position="817"/>
    </location>
</feature>